<proteinExistence type="predicted"/>
<dbReference type="Pfam" id="PF13007">
    <property type="entry name" value="LZ_Tnp_IS66"/>
    <property type="match status" value="1"/>
</dbReference>
<evidence type="ECO:0000256" key="1">
    <source>
        <dbReference type="SAM" id="MobiDB-lite"/>
    </source>
</evidence>
<dbReference type="RefSeq" id="WP_138327458.1">
    <property type="nucleotide sequence ID" value="NZ_VCDI01000008.1"/>
</dbReference>
<dbReference type="InterPro" id="IPR024474">
    <property type="entry name" value="Znf_dom_IS66"/>
</dbReference>
<evidence type="ECO:0000259" key="4">
    <source>
        <dbReference type="Pfam" id="PF13007"/>
    </source>
</evidence>
<protein>
    <submittedName>
        <fullName evidence="6">IS66 family transposase</fullName>
    </submittedName>
</protein>
<dbReference type="EMBL" id="VCDI01000008">
    <property type="protein sequence ID" value="TLU71101.1"/>
    <property type="molecule type" value="Genomic_DNA"/>
</dbReference>
<dbReference type="Pfam" id="PF13817">
    <property type="entry name" value="DDE_Tnp_IS66_C"/>
    <property type="match status" value="1"/>
</dbReference>
<dbReference type="OrthoDB" id="9800877at2"/>
<keyword evidence="7" id="KW-1185">Reference proteome</keyword>
<name>A0A5R9J661_9PROT</name>
<comment type="caution">
    <text evidence="6">The sequence shown here is derived from an EMBL/GenBank/DDBJ whole genome shotgun (WGS) entry which is preliminary data.</text>
</comment>
<sequence>MTDAADPIPNELEALRAALLAERAARQEAEARASGLDAMVAHLKLLIAKLRQERFGASAERGARLDQLELQLEELEAAASEDRATAVTSSNSDRPEPVHPRPARRPLPAHLPRERVVIPGPAACPCCQGQLTKLGEDITETLEVVPRSWKVVQTVRERLVCRACETITQVPAPFHPISRGRAGPELLATILEAKFGQHLPLNRQSETFAHEGINLDVSTLADWVGACSTALAPLIELIRAHVLAAERLHGDDTTVPVLARNRTSIGRLWTYVRDDGPFGSSSPPAAMFHYTPDRTAAHPRRHLSRYTGILQADAYAGFNELYREGRAPGTIVEAACWAHGRRKLFVLADLAKAPLAIEAVRRIDAIFDAERGILGQLAEQRLAVRQEMIVPMVSELEAWMRTERARLSRHNDVGRAMDYMLKRWTAFTRFLEDGRICLTNNAAERALRGIAIGRKAWLFAGSDRGGERAAAIYSLIVTARLNDVDPRAWLGDTLRRIADHPAQRLNELLPWNYPHTLNAKQSAA</sequence>
<feature type="domain" description="Transposase IS66 zinc-finger binding" evidence="3">
    <location>
        <begin position="122"/>
        <end position="165"/>
    </location>
</feature>
<gene>
    <name evidence="6" type="ORF">FE263_18165</name>
</gene>
<evidence type="ECO:0000259" key="2">
    <source>
        <dbReference type="Pfam" id="PF03050"/>
    </source>
</evidence>
<dbReference type="AlphaFoldDB" id="A0A5R9J661"/>
<dbReference type="Pfam" id="PF03050">
    <property type="entry name" value="DDE_Tnp_IS66"/>
    <property type="match status" value="1"/>
</dbReference>
<dbReference type="Proteomes" id="UP000305654">
    <property type="component" value="Unassembled WGS sequence"/>
</dbReference>
<evidence type="ECO:0000259" key="5">
    <source>
        <dbReference type="Pfam" id="PF13817"/>
    </source>
</evidence>
<dbReference type="InterPro" id="IPR039552">
    <property type="entry name" value="IS66_C"/>
</dbReference>
<feature type="region of interest" description="Disordered" evidence="1">
    <location>
        <begin position="79"/>
        <end position="110"/>
    </location>
</feature>
<reference evidence="6 7" key="1">
    <citation type="submission" date="2019-05" db="EMBL/GenBank/DDBJ databases">
        <authorList>
            <person name="Pankratov T."/>
            <person name="Grouzdev D."/>
        </authorList>
    </citation>
    <scope>NUCLEOTIDE SEQUENCE [LARGE SCALE GENOMIC DNA]</scope>
    <source>
        <strain evidence="6 7">KEBCLARHB70R</strain>
    </source>
</reference>
<dbReference type="PANTHER" id="PTHR33678:SF1">
    <property type="entry name" value="BLL1576 PROTEIN"/>
    <property type="match status" value="1"/>
</dbReference>
<accession>A0A5R9J661</accession>
<feature type="domain" description="Transposase TnpC homeodomain" evidence="4">
    <location>
        <begin position="42"/>
        <end position="116"/>
    </location>
</feature>
<evidence type="ECO:0000313" key="6">
    <source>
        <dbReference type="EMBL" id="TLU71101.1"/>
    </source>
</evidence>
<feature type="domain" description="Transposase IS66 C-terminal" evidence="5">
    <location>
        <begin position="474"/>
        <end position="511"/>
    </location>
</feature>
<feature type="domain" description="Transposase IS66 central" evidence="2">
    <location>
        <begin position="179"/>
        <end position="467"/>
    </location>
</feature>
<dbReference type="InterPro" id="IPR052344">
    <property type="entry name" value="Transposase-related"/>
</dbReference>
<evidence type="ECO:0000313" key="7">
    <source>
        <dbReference type="Proteomes" id="UP000305654"/>
    </source>
</evidence>
<dbReference type="NCBIfam" id="NF033517">
    <property type="entry name" value="transpos_IS66"/>
    <property type="match status" value="1"/>
</dbReference>
<dbReference type="PANTHER" id="PTHR33678">
    <property type="entry name" value="BLL1576 PROTEIN"/>
    <property type="match status" value="1"/>
</dbReference>
<organism evidence="6 7">
    <name type="scientific">Lichenicoccus roseus</name>
    <dbReference type="NCBI Taxonomy" id="2683649"/>
    <lineage>
        <taxon>Bacteria</taxon>
        <taxon>Pseudomonadati</taxon>
        <taxon>Pseudomonadota</taxon>
        <taxon>Alphaproteobacteria</taxon>
        <taxon>Acetobacterales</taxon>
        <taxon>Acetobacteraceae</taxon>
        <taxon>Lichenicoccus</taxon>
    </lineage>
</organism>
<dbReference type="InterPro" id="IPR024463">
    <property type="entry name" value="Transposase_TnpC_homeodom"/>
</dbReference>
<dbReference type="InterPro" id="IPR004291">
    <property type="entry name" value="Transposase_IS66_central"/>
</dbReference>
<evidence type="ECO:0000259" key="3">
    <source>
        <dbReference type="Pfam" id="PF13005"/>
    </source>
</evidence>
<dbReference type="Pfam" id="PF13005">
    <property type="entry name" value="zf-IS66"/>
    <property type="match status" value="1"/>
</dbReference>